<evidence type="ECO:0000256" key="1">
    <source>
        <dbReference type="SAM" id="SignalP"/>
    </source>
</evidence>
<gene>
    <name evidence="2" type="ORF">MMF97_08995</name>
</gene>
<evidence type="ECO:0000313" key="3">
    <source>
        <dbReference type="Proteomes" id="UP001165460"/>
    </source>
</evidence>
<feature type="chain" id="PRO_5045366098" evidence="1">
    <location>
        <begin position="31"/>
        <end position="257"/>
    </location>
</feature>
<keyword evidence="1" id="KW-0732">Signal</keyword>
<dbReference type="NCBIfam" id="TIGR01200">
    <property type="entry name" value="GLPGLI"/>
    <property type="match status" value="1"/>
</dbReference>
<dbReference type="InterPro" id="IPR005901">
    <property type="entry name" value="GLPGLI"/>
</dbReference>
<organism evidence="2 3">
    <name type="scientific">Pedobacter montanisoli</name>
    <dbReference type="NCBI Taxonomy" id="2923277"/>
    <lineage>
        <taxon>Bacteria</taxon>
        <taxon>Pseudomonadati</taxon>
        <taxon>Bacteroidota</taxon>
        <taxon>Sphingobacteriia</taxon>
        <taxon>Sphingobacteriales</taxon>
        <taxon>Sphingobacteriaceae</taxon>
        <taxon>Pedobacter</taxon>
    </lineage>
</organism>
<protein>
    <submittedName>
        <fullName evidence="2">GLPGLI family protein</fullName>
    </submittedName>
</protein>
<dbReference type="Pfam" id="PF09697">
    <property type="entry name" value="Porph_ging"/>
    <property type="match status" value="1"/>
</dbReference>
<dbReference type="RefSeq" id="WP_243361676.1">
    <property type="nucleotide sequence ID" value="NZ_JALGBH010000002.1"/>
</dbReference>
<dbReference type="EMBL" id="JALGBH010000002">
    <property type="protein sequence ID" value="MCJ0742845.1"/>
    <property type="molecule type" value="Genomic_DNA"/>
</dbReference>
<feature type="signal peptide" evidence="1">
    <location>
        <begin position="1"/>
        <end position="30"/>
    </location>
</feature>
<dbReference type="Proteomes" id="UP001165460">
    <property type="component" value="Unassembled WGS sequence"/>
</dbReference>
<name>A0ABS9ZX23_9SPHI</name>
<proteinExistence type="predicted"/>
<keyword evidence="3" id="KW-1185">Reference proteome</keyword>
<reference evidence="2" key="1">
    <citation type="submission" date="2022-03" db="EMBL/GenBank/DDBJ databases">
        <authorList>
            <person name="Woo C.Y."/>
        </authorList>
    </citation>
    <scope>NUCLEOTIDE SEQUENCE</scope>
    <source>
        <strain evidence="2">CYS-01</strain>
    </source>
</reference>
<accession>A0ABS9ZX23</accession>
<sequence>MHTHTHINKMVLKKYLILILLFAFSQKNYAQKNETVLATVTYKISQVRNQQTLINDVCLMDISKNYSFFYSKNVAENIAKMKEAFEKASATGVKPNFNAADFVITKIYRFYKLHSFSKKETINIQSVGNQMLGYVDAGYTNNWEIKPDTMSINGLKCQKAILERSSSIITGWFCKDIPFQAGPFSFFGLPGLIVKTSSSDGWESELTGITYNKDDKKKMDIIDYALVSETDFKKAVENAKASRQIGGASPNTGRKQN</sequence>
<comment type="caution">
    <text evidence="2">The sequence shown here is derived from an EMBL/GenBank/DDBJ whole genome shotgun (WGS) entry which is preliminary data.</text>
</comment>
<evidence type="ECO:0000313" key="2">
    <source>
        <dbReference type="EMBL" id="MCJ0742845.1"/>
    </source>
</evidence>